<reference evidence="1 2" key="1">
    <citation type="submission" date="2023-07" db="EMBL/GenBank/DDBJ databases">
        <title>Genomic Encyclopedia of Type Strains, Phase IV (KMG-IV): sequencing the most valuable type-strain genomes for metagenomic binning, comparative biology and taxonomic classification.</title>
        <authorList>
            <person name="Goeker M."/>
        </authorList>
    </citation>
    <scope>NUCLEOTIDE SEQUENCE [LARGE SCALE GENOMIC DNA]</scope>
    <source>
        <strain evidence="1 2">DSM 29005</strain>
    </source>
</reference>
<accession>A0ABT9ZFD7</accession>
<keyword evidence="2" id="KW-1185">Reference proteome</keyword>
<evidence type="ECO:0008006" key="3">
    <source>
        <dbReference type="Google" id="ProtNLM"/>
    </source>
</evidence>
<dbReference type="Proteomes" id="UP001234495">
    <property type="component" value="Unassembled WGS sequence"/>
</dbReference>
<name>A0ABT9ZFD7_9BACI</name>
<comment type="caution">
    <text evidence="1">The sequence shown here is derived from an EMBL/GenBank/DDBJ whole genome shotgun (WGS) entry which is preliminary data.</text>
</comment>
<dbReference type="EMBL" id="JAUSUD010000009">
    <property type="protein sequence ID" value="MDQ0230972.1"/>
    <property type="molecule type" value="Genomic_DNA"/>
</dbReference>
<protein>
    <recommendedName>
        <fullName evidence="3">Transposase</fullName>
    </recommendedName>
</protein>
<evidence type="ECO:0000313" key="1">
    <source>
        <dbReference type="EMBL" id="MDQ0230972.1"/>
    </source>
</evidence>
<proteinExistence type="predicted"/>
<gene>
    <name evidence="1" type="ORF">J2S19_002233</name>
</gene>
<organism evidence="1 2">
    <name type="scientific">Metabacillus malikii</name>
    <dbReference type="NCBI Taxonomy" id="1504265"/>
    <lineage>
        <taxon>Bacteria</taxon>
        <taxon>Bacillati</taxon>
        <taxon>Bacillota</taxon>
        <taxon>Bacilli</taxon>
        <taxon>Bacillales</taxon>
        <taxon>Bacillaceae</taxon>
        <taxon>Metabacillus</taxon>
    </lineage>
</organism>
<sequence>MTTDERGICRSDTEPLLYLLVLHLIGVKLSRNELFSWRAISLYETKFYFVVKQWDIHVPLLFYLSK</sequence>
<evidence type="ECO:0000313" key="2">
    <source>
        <dbReference type="Proteomes" id="UP001234495"/>
    </source>
</evidence>